<organism evidence="1 2">
    <name type="scientific">Scortum barcoo</name>
    <name type="common">barcoo grunter</name>
    <dbReference type="NCBI Taxonomy" id="214431"/>
    <lineage>
        <taxon>Eukaryota</taxon>
        <taxon>Metazoa</taxon>
        <taxon>Chordata</taxon>
        <taxon>Craniata</taxon>
        <taxon>Vertebrata</taxon>
        <taxon>Euteleostomi</taxon>
        <taxon>Actinopterygii</taxon>
        <taxon>Neopterygii</taxon>
        <taxon>Teleostei</taxon>
        <taxon>Neoteleostei</taxon>
        <taxon>Acanthomorphata</taxon>
        <taxon>Eupercaria</taxon>
        <taxon>Centrarchiformes</taxon>
        <taxon>Terapontoidei</taxon>
        <taxon>Terapontidae</taxon>
        <taxon>Scortum</taxon>
    </lineage>
</organism>
<proteinExistence type="predicted"/>
<name>A0ACB8WB83_9TELE</name>
<comment type="caution">
    <text evidence="1">The sequence shown here is derived from an EMBL/GenBank/DDBJ whole genome shotgun (WGS) entry which is preliminary data.</text>
</comment>
<evidence type="ECO:0000313" key="2">
    <source>
        <dbReference type="Proteomes" id="UP000831701"/>
    </source>
</evidence>
<dbReference type="EMBL" id="CM041542">
    <property type="protein sequence ID" value="KAI3365141.1"/>
    <property type="molecule type" value="Genomic_DNA"/>
</dbReference>
<reference evidence="1" key="1">
    <citation type="submission" date="2022-04" db="EMBL/GenBank/DDBJ databases">
        <title>Jade perch genome.</title>
        <authorList>
            <person name="Chao B."/>
        </authorList>
    </citation>
    <scope>NUCLEOTIDE SEQUENCE</scope>
    <source>
        <strain evidence="1">CB-2022</strain>
    </source>
</reference>
<accession>A0ACB8WB83</accession>
<keyword evidence="2" id="KW-1185">Reference proteome</keyword>
<feature type="non-terminal residue" evidence="1">
    <location>
        <position position="1"/>
    </location>
</feature>
<evidence type="ECO:0000313" key="1">
    <source>
        <dbReference type="EMBL" id="KAI3365141.1"/>
    </source>
</evidence>
<protein>
    <submittedName>
        <fullName evidence="1">Uncharacterized protein</fullName>
    </submittedName>
</protein>
<gene>
    <name evidence="1" type="ORF">L3Q82_010112</name>
</gene>
<sequence>VKDADKMQLRTIASGEKRMFVYDSFSSLRAMGDALSIALFDSTSAFDFQCETTDKADIMLLMDDSGSISNYLFRNTKLFFQKIVNTFNTSQDRVQIGNIFYYYYCSYYHSTTMFILSLVF</sequence>
<dbReference type="Proteomes" id="UP000831701">
    <property type="component" value="Chromosome 12"/>
</dbReference>